<name>A0A8S1SXD7_9CILI</name>
<organism evidence="1 2">
    <name type="scientific">Paramecium pentaurelia</name>
    <dbReference type="NCBI Taxonomy" id="43138"/>
    <lineage>
        <taxon>Eukaryota</taxon>
        <taxon>Sar</taxon>
        <taxon>Alveolata</taxon>
        <taxon>Ciliophora</taxon>
        <taxon>Intramacronucleata</taxon>
        <taxon>Oligohymenophorea</taxon>
        <taxon>Peniculida</taxon>
        <taxon>Parameciidae</taxon>
        <taxon>Paramecium</taxon>
    </lineage>
</organism>
<dbReference type="Proteomes" id="UP000689195">
    <property type="component" value="Unassembled WGS sequence"/>
</dbReference>
<evidence type="ECO:0000313" key="1">
    <source>
        <dbReference type="EMBL" id="CAD8145655.1"/>
    </source>
</evidence>
<gene>
    <name evidence="1" type="ORF">PPENT_87.1.T0140355</name>
</gene>
<sequence>MYYYYHIDQQIYDHLMLHKKLINFNFNLNLNFQFFHYDMLKFKNGSINWFLSKILQICHHFHQQLNYQYY</sequence>
<reference evidence="1" key="1">
    <citation type="submission" date="2021-01" db="EMBL/GenBank/DDBJ databases">
        <authorList>
            <consortium name="Genoscope - CEA"/>
            <person name="William W."/>
        </authorList>
    </citation>
    <scope>NUCLEOTIDE SEQUENCE</scope>
</reference>
<dbReference type="AlphaFoldDB" id="A0A8S1SXD7"/>
<keyword evidence="2" id="KW-1185">Reference proteome</keyword>
<dbReference type="EMBL" id="CAJJDO010000014">
    <property type="protein sequence ID" value="CAD8145655.1"/>
    <property type="molecule type" value="Genomic_DNA"/>
</dbReference>
<comment type="caution">
    <text evidence="1">The sequence shown here is derived from an EMBL/GenBank/DDBJ whole genome shotgun (WGS) entry which is preliminary data.</text>
</comment>
<protein>
    <submittedName>
        <fullName evidence="1">Uncharacterized protein</fullName>
    </submittedName>
</protein>
<evidence type="ECO:0000313" key="2">
    <source>
        <dbReference type="Proteomes" id="UP000689195"/>
    </source>
</evidence>
<accession>A0A8S1SXD7</accession>
<proteinExistence type="predicted"/>